<evidence type="ECO:0000256" key="3">
    <source>
        <dbReference type="ARBA" id="ARBA00022722"/>
    </source>
</evidence>
<comment type="catalytic activity">
    <reaction evidence="5">
        <text>a 5'-end triphospho-ribonucleoside in mRNA + H2O = a 5'-end phospho-ribonucleoside in mRNA + diphosphate + H(+)</text>
        <dbReference type="Rhea" id="RHEA:78683"/>
        <dbReference type="Rhea" id="RHEA-COMP:15692"/>
        <dbReference type="Rhea" id="RHEA-COMP:17164"/>
        <dbReference type="ChEBI" id="CHEBI:15377"/>
        <dbReference type="ChEBI" id="CHEBI:15378"/>
        <dbReference type="ChEBI" id="CHEBI:33019"/>
        <dbReference type="ChEBI" id="CHEBI:138282"/>
        <dbReference type="ChEBI" id="CHEBI:167618"/>
    </reaction>
    <physiologicalReaction direction="left-to-right" evidence="5">
        <dbReference type="Rhea" id="RHEA:78684"/>
    </physiologicalReaction>
</comment>
<accession>A0ABP0ZGC2</accession>
<dbReference type="RefSeq" id="XP_066828388.1">
    <property type="nucleotide sequence ID" value="XM_066971340.1"/>
</dbReference>
<dbReference type="PANTHER" id="PTHR12395:SF9">
    <property type="entry name" value="DECAPPING AND EXORIBONUCLEASE PROTEIN"/>
    <property type="match status" value="1"/>
</dbReference>
<sequence length="391" mass="45283">MLDDIKLSIFENIINRDSGGDELLQEILDCNHSFTQSPSEICYFTKDGDELKFNDTAGLDVIGIPIGASTSTNKRSSKKTSSQSYEPIVGARLTEGFDAYTHPSLDQIYSLEDLFKALKHQVSSGKLSLKDLKFITLRRHLQKLMNVPLNKQPIQFNVIYWNGLIFFIYDWEAEDAAQNEEDQFLRMLQYSGFRFEKVLTRSDTESKYYTVVNHKVGDTPVTYSAEIDCGIDKCSGLDNYVELKTHFKVLDDRLRTLNKLHRKLMSLYCQNKFVSCEHSVIGFRTADFNLASVKKYTDLELKGLLRSSPIFLTHGCLINTRHIFQWYNLVIRWISERKIIDTEPKIFTLCFERAEELMDSKLSLKPVNPAESNRIFNNSIPKWFQDFIKHK</sequence>
<evidence type="ECO:0000313" key="10">
    <source>
        <dbReference type="Proteomes" id="UP001497383"/>
    </source>
</evidence>
<keyword evidence="10" id="KW-1185">Reference proteome</keyword>
<evidence type="ECO:0000256" key="6">
    <source>
        <dbReference type="ARBA" id="ARBA00048124"/>
    </source>
</evidence>
<evidence type="ECO:0000256" key="4">
    <source>
        <dbReference type="ARBA" id="ARBA00044676"/>
    </source>
</evidence>
<dbReference type="InterPro" id="IPR039039">
    <property type="entry name" value="RAI1-like_fam"/>
</dbReference>
<comment type="subcellular location">
    <subcellularLocation>
        <location evidence="7">Nucleus</location>
    </subcellularLocation>
</comment>
<keyword evidence="7" id="KW-0694">RNA-binding</keyword>
<dbReference type="GeneID" id="92206646"/>
<reference evidence="9 10" key="1">
    <citation type="submission" date="2024-03" db="EMBL/GenBank/DDBJ databases">
        <authorList>
            <person name="Brejova B."/>
        </authorList>
    </citation>
    <scope>NUCLEOTIDE SEQUENCE [LARGE SCALE GENOMIC DNA]</scope>
    <source>
        <strain evidence="9 10">CBS 14171</strain>
    </source>
</reference>
<dbReference type="InterPro" id="IPR013961">
    <property type="entry name" value="RAI1"/>
</dbReference>
<dbReference type="EC" id="3.6.1.-" evidence="7"/>
<comment type="similarity">
    <text evidence="2 7">Belongs to the DXO/Dom3Z family.</text>
</comment>
<feature type="domain" description="RAI1-like" evidence="8">
    <location>
        <begin position="36"/>
        <end position="384"/>
    </location>
</feature>
<evidence type="ECO:0000256" key="7">
    <source>
        <dbReference type="RuleBase" id="RU367113"/>
    </source>
</evidence>
<dbReference type="EMBL" id="OZ022406">
    <property type="protein sequence ID" value="CAK9436947.1"/>
    <property type="molecule type" value="Genomic_DNA"/>
</dbReference>
<comment type="catalytic activity">
    <reaction evidence="6">
        <text>a 5'-end NAD(+)-phospho-ribonucleoside in mRNA + H2O = a 5'-end phospho-ribonucleoside in mRNA + NAD(+) + H(+)</text>
        <dbReference type="Rhea" id="RHEA:60880"/>
        <dbReference type="Rhea" id="RHEA-COMP:15692"/>
        <dbReference type="Rhea" id="RHEA-COMP:15698"/>
        <dbReference type="ChEBI" id="CHEBI:15377"/>
        <dbReference type="ChEBI" id="CHEBI:15378"/>
        <dbReference type="ChEBI" id="CHEBI:57540"/>
        <dbReference type="ChEBI" id="CHEBI:138282"/>
        <dbReference type="ChEBI" id="CHEBI:144029"/>
    </reaction>
    <physiologicalReaction direction="left-to-right" evidence="6">
        <dbReference type="Rhea" id="RHEA:60881"/>
    </physiologicalReaction>
</comment>
<keyword evidence="7" id="KW-0539">Nucleus</keyword>
<keyword evidence="7" id="KW-0547">Nucleotide-binding</keyword>
<dbReference type="Proteomes" id="UP001497383">
    <property type="component" value="Chromosome 2"/>
</dbReference>
<dbReference type="Pfam" id="PF08652">
    <property type="entry name" value="RAI1"/>
    <property type="match status" value="1"/>
</dbReference>
<name>A0ABP0ZGC2_9ASCO</name>
<keyword evidence="3 7" id="KW-0540">Nuclease</keyword>
<comment type="function">
    <text evidence="7">Decapping enzyme for NAD-capped RNAs: specifically hydrolyzes the nicotinamide adenine dinucleotide (NAD) cap from a subset of RNAs by removing the entire NAD moiety from the 5'-end of an NAD-capped RNA.</text>
</comment>
<comment type="catalytic activity">
    <reaction evidence="4">
        <text>a 5'-end (N(7)-methyl 5'-triphosphoguanosine)-ribonucleoside-ribonucleotide in mRNA + H2O = a (N(7)-methyl 5'-triphosphoguanosine)-nucleoside + a 5'-end phospho-ribonucleoside in mRNA + H(+)</text>
        <dbReference type="Rhea" id="RHEA:66928"/>
        <dbReference type="Rhea" id="RHEA-COMP:15692"/>
        <dbReference type="Rhea" id="RHEA-COMP:17313"/>
        <dbReference type="ChEBI" id="CHEBI:15377"/>
        <dbReference type="ChEBI" id="CHEBI:15378"/>
        <dbReference type="ChEBI" id="CHEBI:138282"/>
        <dbReference type="ChEBI" id="CHEBI:172876"/>
        <dbReference type="ChEBI" id="CHEBI:172877"/>
    </reaction>
    <physiologicalReaction direction="left-to-right" evidence="4">
        <dbReference type="Rhea" id="RHEA:66929"/>
    </physiologicalReaction>
</comment>
<dbReference type="PANTHER" id="PTHR12395">
    <property type="entry name" value="DOM-3 RELATED"/>
    <property type="match status" value="1"/>
</dbReference>
<keyword evidence="7" id="KW-0378">Hydrolase</keyword>
<evidence type="ECO:0000256" key="2">
    <source>
        <dbReference type="ARBA" id="ARBA00006562"/>
    </source>
</evidence>
<keyword evidence="7" id="KW-0479">Metal-binding</keyword>
<protein>
    <recommendedName>
        <fullName evidence="7">Decapping nuclease</fullName>
        <ecNumber evidence="7">3.6.1.-</ecNumber>
    </recommendedName>
</protein>
<gene>
    <name evidence="9" type="ORF">LODBEIA_P14500</name>
</gene>
<evidence type="ECO:0000256" key="1">
    <source>
        <dbReference type="ARBA" id="ARBA00001968"/>
    </source>
</evidence>
<evidence type="ECO:0000256" key="5">
    <source>
        <dbReference type="ARBA" id="ARBA00044692"/>
    </source>
</evidence>
<evidence type="ECO:0000259" key="8">
    <source>
        <dbReference type="Pfam" id="PF08652"/>
    </source>
</evidence>
<comment type="cofactor">
    <cofactor evidence="1 7">
        <name>a divalent metal cation</name>
        <dbReference type="ChEBI" id="CHEBI:60240"/>
    </cofactor>
</comment>
<evidence type="ECO:0000313" key="9">
    <source>
        <dbReference type="EMBL" id="CAK9436947.1"/>
    </source>
</evidence>
<proteinExistence type="inferred from homology"/>
<organism evidence="9 10">
    <name type="scientific">Lodderomyces beijingensis</name>
    <dbReference type="NCBI Taxonomy" id="1775926"/>
    <lineage>
        <taxon>Eukaryota</taxon>
        <taxon>Fungi</taxon>
        <taxon>Dikarya</taxon>
        <taxon>Ascomycota</taxon>
        <taxon>Saccharomycotina</taxon>
        <taxon>Pichiomycetes</taxon>
        <taxon>Debaryomycetaceae</taxon>
        <taxon>Candida/Lodderomyces clade</taxon>
        <taxon>Lodderomyces</taxon>
    </lineage>
</organism>